<organism evidence="2 3">
    <name type="scientific">Araneus ventricosus</name>
    <name type="common">Orbweaver spider</name>
    <name type="synonym">Epeira ventricosa</name>
    <dbReference type="NCBI Taxonomy" id="182803"/>
    <lineage>
        <taxon>Eukaryota</taxon>
        <taxon>Metazoa</taxon>
        <taxon>Ecdysozoa</taxon>
        <taxon>Arthropoda</taxon>
        <taxon>Chelicerata</taxon>
        <taxon>Arachnida</taxon>
        <taxon>Araneae</taxon>
        <taxon>Araneomorphae</taxon>
        <taxon>Entelegynae</taxon>
        <taxon>Araneoidea</taxon>
        <taxon>Araneidae</taxon>
        <taxon>Araneus</taxon>
    </lineage>
</organism>
<protein>
    <submittedName>
        <fullName evidence="2">Uncharacterized protein</fullName>
    </submittedName>
</protein>
<evidence type="ECO:0000313" key="2">
    <source>
        <dbReference type="EMBL" id="GBM65712.1"/>
    </source>
</evidence>
<sequence>MSLSQYQVVHYALPRMPTEKIRFPTADRSFSTYTSLLGSNPSDWIDLLGRFPKSIRGNKWTVVCTYYLTRYASTKALPTAEAPEVVKFLLEDII</sequence>
<name>A0A4Y2HK44_ARAVE</name>
<dbReference type="EMBL" id="BGPR01103011">
    <property type="protein sequence ID" value="GBM64902.1"/>
    <property type="molecule type" value="Genomic_DNA"/>
</dbReference>
<reference evidence="2 3" key="1">
    <citation type="journal article" date="2019" name="Sci. Rep.">
        <title>Orb-weaving spider Araneus ventricosus genome elucidates the spidroin gene catalogue.</title>
        <authorList>
            <person name="Kono N."/>
            <person name="Nakamura H."/>
            <person name="Ohtoshi R."/>
            <person name="Moran D.A.P."/>
            <person name="Shinohara A."/>
            <person name="Yoshida Y."/>
            <person name="Fujiwara M."/>
            <person name="Mori M."/>
            <person name="Tomita M."/>
            <person name="Arakawa K."/>
        </authorList>
    </citation>
    <scope>NUCLEOTIDE SEQUENCE [LARGE SCALE GENOMIC DNA]</scope>
</reference>
<gene>
    <name evidence="1" type="ORF">AVEN_162246_1</name>
    <name evidence="2" type="ORF">AVEN_224607_1</name>
</gene>
<dbReference type="EMBL" id="BGPR01103243">
    <property type="protein sequence ID" value="GBM65712.1"/>
    <property type="molecule type" value="Genomic_DNA"/>
</dbReference>
<proteinExistence type="predicted"/>
<dbReference type="AlphaFoldDB" id="A0A4Y2HK44"/>
<evidence type="ECO:0000313" key="1">
    <source>
        <dbReference type="EMBL" id="GBM64902.1"/>
    </source>
</evidence>
<evidence type="ECO:0000313" key="3">
    <source>
        <dbReference type="Proteomes" id="UP000499080"/>
    </source>
</evidence>
<keyword evidence="3" id="KW-1185">Reference proteome</keyword>
<dbReference type="OrthoDB" id="6431748at2759"/>
<accession>A0A4Y2HK44</accession>
<comment type="caution">
    <text evidence="2">The sequence shown here is derived from an EMBL/GenBank/DDBJ whole genome shotgun (WGS) entry which is preliminary data.</text>
</comment>
<dbReference type="Proteomes" id="UP000499080">
    <property type="component" value="Unassembled WGS sequence"/>
</dbReference>